<evidence type="ECO:0000313" key="9">
    <source>
        <dbReference type="Proteomes" id="UP001062443"/>
    </source>
</evidence>
<feature type="transmembrane region" description="Helical" evidence="7">
    <location>
        <begin position="97"/>
        <end position="115"/>
    </location>
</feature>
<protein>
    <submittedName>
        <fullName evidence="8">Flagellar biosynthetic protein FliR</fullName>
    </submittedName>
</protein>
<accession>A0ABQ0QJ37</accession>
<feature type="transmembrane region" description="Helical" evidence="7">
    <location>
        <begin position="72"/>
        <end position="91"/>
    </location>
</feature>
<evidence type="ECO:0000313" key="8">
    <source>
        <dbReference type="EMBL" id="GBR46630.1"/>
    </source>
</evidence>
<reference evidence="8" key="1">
    <citation type="submission" date="2013-04" db="EMBL/GenBank/DDBJ databases">
        <title>The genome sequencing project of 58 acetic acid bacteria.</title>
        <authorList>
            <person name="Okamoto-Kainuma A."/>
            <person name="Ishikawa M."/>
            <person name="Umino S."/>
            <person name="Koizumi Y."/>
            <person name="Shiwa Y."/>
            <person name="Yoshikawa H."/>
            <person name="Matsutani M."/>
            <person name="Matsushita K."/>
        </authorList>
    </citation>
    <scope>NUCLEOTIDE SEQUENCE</scope>
    <source>
        <strain evidence="8">NBRC 106556</strain>
    </source>
</reference>
<keyword evidence="8" id="KW-0969">Cilium</keyword>
<organism evidence="8 9">
    <name type="scientific">Neokomagataea tanensis NBRC 106556</name>
    <dbReference type="NCBI Taxonomy" id="1223519"/>
    <lineage>
        <taxon>Bacteria</taxon>
        <taxon>Pseudomonadati</taxon>
        <taxon>Pseudomonadota</taxon>
        <taxon>Alphaproteobacteria</taxon>
        <taxon>Acetobacterales</taxon>
        <taxon>Acetobacteraceae</taxon>
        <taxon>Neokomagataea</taxon>
    </lineage>
</organism>
<dbReference type="PRINTS" id="PR00953">
    <property type="entry name" value="TYPE3IMRPROT"/>
</dbReference>
<keyword evidence="3" id="KW-1003">Cell membrane</keyword>
<evidence type="ECO:0000256" key="3">
    <source>
        <dbReference type="ARBA" id="ARBA00022475"/>
    </source>
</evidence>
<evidence type="ECO:0000256" key="4">
    <source>
        <dbReference type="ARBA" id="ARBA00022692"/>
    </source>
</evidence>
<keyword evidence="8" id="KW-0966">Cell projection</keyword>
<feature type="transmembrane region" description="Helical" evidence="7">
    <location>
        <begin position="196"/>
        <end position="214"/>
    </location>
</feature>
<dbReference type="InterPro" id="IPR002010">
    <property type="entry name" value="T3SS_IM_R"/>
</dbReference>
<proteinExistence type="inferred from homology"/>
<keyword evidence="5 7" id="KW-1133">Transmembrane helix</keyword>
<comment type="subcellular location">
    <subcellularLocation>
        <location evidence="1">Cell membrane</location>
        <topology evidence="1">Multi-pass membrane protein</topology>
    </subcellularLocation>
</comment>
<comment type="similarity">
    <text evidence="2">Belongs to the FliR/MopE/SpaR family.</text>
</comment>
<dbReference type="RefSeq" id="WP_068169289.1">
    <property type="nucleotide sequence ID" value="NZ_BAQB01000016.1"/>
</dbReference>
<dbReference type="Pfam" id="PF01311">
    <property type="entry name" value="Bac_export_1"/>
    <property type="match status" value="1"/>
</dbReference>
<feature type="transmembrane region" description="Helical" evidence="7">
    <location>
        <begin position="234"/>
        <end position="254"/>
    </location>
</feature>
<evidence type="ECO:0000256" key="2">
    <source>
        <dbReference type="ARBA" id="ARBA00009772"/>
    </source>
</evidence>
<dbReference type="EMBL" id="BAQB01000016">
    <property type="protein sequence ID" value="GBR46630.1"/>
    <property type="molecule type" value="Genomic_DNA"/>
</dbReference>
<dbReference type="PANTHER" id="PTHR30065:SF1">
    <property type="entry name" value="SURFACE PRESENTATION OF ANTIGENS PROTEIN SPAR"/>
    <property type="match status" value="1"/>
</dbReference>
<gene>
    <name evidence="8" type="ORF">AA106556_1176</name>
</gene>
<evidence type="ECO:0000256" key="6">
    <source>
        <dbReference type="ARBA" id="ARBA00023136"/>
    </source>
</evidence>
<keyword evidence="4 7" id="KW-0812">Transmembrane</keyword>
<sequence>MQPMAFSLATLPMWTSAFLLILCRTSAAFLVLPGLGEQSFPMMLRAGIALTITTLVVPLITPHFHGISFETLPPLALCAMIATEVFSGLVIGWMARLIALALPIAGQMIALFIGLSSVLQPDPDLGAGSSAPARFFNLLAPLLLLISGAYILPIRALIGSYDLIPPGSFLLSTQHIPLIIDATHSIILLTERSFTLALELSAPFLILSLLWQALTGIMTRLLPTLQVSTLVSPLQMLGGLALLGITLEAILTFWQNQAFDILHGLPGL</sequence>
<keyword evidence="9" id="KW-1185">Reference proteome</keyword>
<name>A0ABQ0QJ37_9PROT</name>
<dbReference type="Proteomes" id="UP001062443">
    <property type="component" value="Unassembled WGS sequence"/>
</dbReference>
<evidence type="ECO:0000256" key="7">
    <source>
        <dbReference type="SAM" id="Phobius"/>
    </source>
</evidence>
<keyword evidence="8" id="KW-0282">Flagellum</keyword>
<evidence type="ECO:0000256" key="5">
    <source>
        <dbReference type="ARBA" id="ARBA00022989"/>
    </source>
</evidence>
<feature type="transmembrane region" description="Helical" evidence="7">
    <location>
        <begin position="43"/>
        <end position="60"/>
    </location>
</feature>
<dbReference type="PANTHER" id="PTHR30065">
    <property type="entry name" value="FLAGELLAR BIOSYNTHETIC PROTEIN FLIR"/>
    <property type="match status" value="1"/>
</dbReference>
<feature type="transmembrane region" description="Helical" evidence="7">
    <location>
        <begin position="135"/>
        <end position="157"/>
    </location>
</feature>
<evidence type="ECO:0000256" key="1">
    <source>
        <dbReference type="ARBA" id="ARBA00004651"/>
    </source>
</evidence>
<comment type="caution">
    <text evidence="8">The sequence shown here is derived from an EMBL/GenBank/DDBJ whole genome shotgun (WGS) entry which is preliminary data.</text>
</comment>
<keyword evidence="6 7" id="KW-0472">Membrane</keyword>